<feature type="region of interest" description="Disordered" evidence="1">
    <location>
        <begin position="92"/>
        <end position="114"/>
    </location>
</feature>
<dbReference type="Proteomes" id="UP001217918">
    <property type="component" value="Unassembled WGS sequence"/>
</dbReference>
<gene>
    <name evidence="2" type="ORF">P8C59_004438</name>
</gene>
<reference evidence="2" key="1">
    <citation type="journal article" date="2023" name="Mol. Plant Microbe Interact.">
        <title>Elucidating the Obligate Nature and Biological Capacity of an Invasive Fungal Corn Pathogen.</title>
        <authorList>
            <person name="MacCready J.S."/>
            <person name="Roggenkamp E.M."/>
            <person name="Gdanetz K."/>
            <person name="Chilvers M.I."/>
        </authorList>
    </citation>
    <scope>NUCLEOTIDE SEQUENCE</scope>
    <source>
        <strain evidence="2">PM02</strain>
    </source>
</reference>
<evidence type="ECO:0000313" key="2">
    <source>
        <dbReference type="EMBL" id="KAK2069894.1"/>
    </source>
</evidence>
<dbReference type="EMBL" id="JAQQPM010000003">
    <property type="protein sequence ID" value="KAK2069894.1"/>
    <property type="molecule type" value="Genomic_DNA"/>
</dbReference>
<comment type="caution">
    <text evidence="2">The sequence shown here is derived from an EMBL/GenBank/DDBJ whole genome shotgun (WGS) entry which is preliminary data.</text>
</comment>
<evidence type="ECO:0000256" key="1">
    <source>
        <dbReference type="SAM" id="MobiDB-lite"/>
    </source>
</evidence>
<proteinExistence type="predicted"/>
<feature type="region of interest" description="Disordered" evidence="1">
    <location>
        <begin position="46"/>
        <end position="80"/>
    </location>
</feature>
<evidence type="ECO:0000313" key="3">
    <source>
        <dbReference type="Proteomes" id="UP001217918"/>
    </source>
</evidence>
<keyword evidence="3" id="KW-1185">Reference proteome</keyword>
<protein>
    <submittedName>
        <fullName evidence="2">Uncharacterized protein</fullName>
    </submittedName>
</protein>
<name>A0AAD9I3C4_9PEZI</name>
<sequence>MSVSDVGQSARAEAEEIHIPKCPQATQPLAVFNVPAPSPGFICRTCSPRSGGSPGHAPPSSRIPHRAPTVPPSNTALGHDWKDHYGVRVGYNGVQEQRPVHDARARDRGQRAVA</sequence>
<feature type="region of interest" description="Disordered" evidence="1">
    <location>
        <begin position="1"/>
        <end position="23"/>
    </location>
</feature>
<accession>A0AAD9I3C4</accession>
<organism evidence="2 3">
    <name type="scientific">Phyllachora maydis</name>
    <dbReference type="NCBI Taxonomy" id="1825666"/>
    <lineage>
        <taxon>Eukaryota</taxon>
        <taxon>Fungi</taxon>
        <taxon>Dikarya</taxon>
        <taxon>Ascomycota</taxon>
        <taxon>Pezizomycotina</taxon>
        <taxon>Sordariomycetes</taxon>
        <taxon>Sordariomycetidae</taxon>
        <taxon>Phyllachorales</taxon>
        <taxon>Phyllachoraceae</taxon>
        <taxon>Phyllachora</taxon>
    </lineage>
</organism>
<feature type="compositionally biased region" description="Basic and acidic residues" evidence="1">
    <location>
        <begin position="98"/>
        <end position="114"/>
    </location>
</feature>
<dbReference type="AlphaFoldDB" id="A0AAD9I3C4"/>